<dbReference type="EMBL" id="CZBY01000021">
    <property type="protein sequence ID" value="CUQ90810.1"/>
    <property type="molecule type" value="Genomic_DNA"/>
</dbReference>
<feature type="transmembrane region" description="Helical" evidence="1">
    <location>
        <begin position="20"/>
        <end position="42"/>
    </location>
</feature>
<organism evidence="2 3">
    <name type="scientific">[Eubacterium] siraeum</name>
    <dbReference type="NCBI Taxonomy" id="39492"/>
    <lineage>
        <taxon>Bacteria</taxon>
        <taxon>Bacillati</taxon>
        <taxon>Bacillota</taxon>
        <taxon>Clostridia</taxon>
        <taxon>Eubacteriales</taxon>
        <taxon>Oscillospiraceae</taxon>
        <taxon>Oscillospiraceae incertae sedis</taxon>
    </lineage>
</organism>
<evidence type="ECO:0000256" key="1">
    <source>
        <dbReference type="SAM" id="Phobius"/>
    </source>
</evidence>
<feature type="transmembrane region" description="Helical" evidence="1">
    <location>
        <begin position="54"/>
        <end position="77"/>
    </location>
</feature>
<proteinExistence type="predicted"/>
<keyword evidence="1" id="KW-1133">Transmembrane helix</keyword>
<evidence type="ECO:0000313" key="2">
    <source>
        <dbReference type="EMBL" id="CUQ90810.1"/>
    </source>
</evidence>
<dbReference type="AlphaFoldDB" id="A0A175A5Y3"/>
<keyword evidence="1" id="KW-0472">Membrane</keyword>
<dbReference type="Proteomes" id="UP000095662">
    <property type="component" value="Unassembled WGS sequence"/>
</dbReference>
<sequence>MNRNDFYEEYDFDSHENKVRIAAVIGTLVVTVVFGVGAFIIFTSGAKDWDSGILNLLGNLAFFLLLGLSFACYIPGFMHVSSLIRKTRIIGLIWIFIAGVCGFIFLIIDIVKLCLRKPLFFRWEL</sequence>
<keyword evidence="1" id="KW-0812">Transmembrane</keyword>
<feature type="transmembrane region" description="Helical" evidence="1">
    <location>
        <begin position="89"/>
        <end position="115"/>
    </location>
</feature>
<reference evidence="2 3" key="1">
    <citation type="submission" date="2015-09" db="EMBL/GenBank/DDBJ databases">
        <authorList>
            <consortium name="Pathogen Informatics"/>
        </authorList>
    </citation>
    <scope>NUCLEOTIDE SEQUENCE [LARGE SCALE GENOMIC DNA]</scope>
    <source>
        <strain evidence="2 3">2789STDY5834928</strain>
    </source>
</reference>
<gene>
    <name evidence="2" type="ORF">ERS852540_02210</name>
</gene>
<accession>A0A175A5Y3</accession>
<protein>
    <submittedName>
        <fullName evidence="2">Uncharacterized protein</fullName>
    </submittedName>
</protein>
<name>A0A175A5Y3_9FIRM</name>
<evidence type="ECO:0000313" key="3">
    <source>
        <dbReference type="Proteomes" id="UP000095662"/>
    </source>
</evidence>